<organism evidence="3 4">
    <name type="scientific">Flavobacterium artemisiae</name>
    <dbReference type="NCBI Taxonomy" id="2126556"/>
    <lineage>
        <taxon>Bacteria</taxon>
        <taxon>Pseudomonadati</taxon>
        <taxon>Bacteroidota</taxon>
        <taxon>Flavobacteriia</taxon>
        <taxon>Flavobacteriales</taxon>
        <taxon>Flavobacteriaceae</taxon>
        <taxon>Flavobacterium</taxon>
    </lineage>
</organism>
<keyword evidence="4" id="KW-1185">Reference proteome</keyword>
<proteinExistence type="predicted"/>
<dbReference type="InterPro" id="IPR025698">
    <property type="entry name" value="2TM_dom"/>
</dbReference>
<evidence type="ECO:0000259" key="2">
    <source>
        <dbReference type="Pfam" id="PF13239"/>
    </source>
</evidence>
<sequence>MGNFKKRMYEDYRQEFSTDERFDIAYKQVKRLKGFYSHLRIYIIVNLIIIVANINSDFFTRNFYETGFFDWRTYSTAFYWGIGLLIHGISVFGREWFFSEDWEKKKIQQYIDKEQAKADKWE</sequence>
<feature type="transmembrane region" description="Helical" evidence="1">
    <location>
        <begin position="39"/>
        <end position="58"/>
    </location>
</feature>
<name>A0ABW4HAZ7_9FLAO</name>
<dbReference type="Pfam" id="PF13239">
    <property type="entry name" value="2TM"/>
    <property type="match status" value="1"/>
</dbReference>
<reference evidence="4" key="1">
    <citation type="journal article" date="2019" name="Int. J. Syst. Evol. Microbiol.">
        <title>The Global Catalogue of Microorganisms (GCM) 10K type strain sequencing project: providing services to taxonomists for standard genome sequencing and annotation.</title>
        <authorList>
            <consortium name="The Broad Institute Genomics Platform"/>
            <consortium name="The Broad Institute Genome Sequencing Center for Infectious Disease"/>
            <person name="Wu L."/>
            <person name="Ma J."/>
        </authorList>
    </citation>
    <scope>NUCLEOTIDE SEQUENCE [LARGE SCALE GENOMIC DNA]</scope>
    <source>
        <strain evidence="4">CCUG 70865</strain>
    </source>
</reference>
<evidence type="ECO:0000313" key="3">
    <source>
        <dbReference type="EMBL" id="MFD1602654.1"/>
    </source>
</evidence>
<feature type="domain" description="2TM" evidence="2">
    <location>
        <begin position="25"/>
        <end position="111"/>
    </location>
</feature>
<evidence type="ECO:0000313" key="4">
    <source>
        <dbReference type="Proteomes" id="UP001597138"/>
    </source>
</evidence>
<keyword evidence="1" id="KW-0812">Transmembrane</keyword>
<accession>A0ABW4HAZ7</accession>
<comment type="caution">
    <text evidence="3">The sequence shown here is derived from an EMBL/GenBank/DDBJ whole genome shotgun (WGS) entry which is preliminary data.</text>
</comment>
<dbReference type="Proteomes" id="UP001597138">
    <property type="component" value="Unassembled WGS sequence"/>
</dbReference>
<feature type="transmembrane region" description="Helical" evidence="1">
    <location>
        <begin position="78"/>
        <end position="97"/>
    </location>
</feature>
<keyword evidence="1" id="KW-0472">Membrane</keyword>
<evidence type="ECO:0000256" key="1">
    <source>
        <dbReference type="SAM" id="Phobius"/>
    </source>
</evidence>
<gene>
    <name evidence="3" type="ORF">ACFSC2_07890</name>
</gene>
<keyword evidence="1" id="KW-1133">Transmembrane helix</keyword>
<dbReference type="RefSeq" id="WP_379816853.1">
    <property type="nucleotide sequence ID" value="NZ_JBHUDZ010000007.1"/>
</dbReference>
<dbReference type="EMBL" id="JBHUDZ010000007">
    <property type="protein sequence ID" value="MFD1602654.1"/>
    <property type="molecule type" value="Genomic_DNA"/>
</dbReference>
<protein>
    <submittedName>
        <fullName evidence="3">2TM domain-containing protein</fullName>
    </submittedName>
</protein>